<comment type="caution">
    <text evidence="1">The sequence shown here is derived from an EMBL/GenBank/DDBJ whole genome shotgun (WGS) entry which is preliminary data.</text>
</comment>
<sequence length="234" mass="26200">MHSCLCLFKNPQSWIAPLALLLIFSSFLLVGFGFISFLSTFLLVVLSTILFLVSNHKAVPIDKEKVLSSEEGSSDQRENLAPNPIPKTETSTEVNEAQEEKEVKDCVVNYSTTSPDLLSESECQDQLSTSDDSDVDWPFSYGNANQSPFYSDGSISDEDSLIEISLPNGHYVDQQKEEQKFNFSLQQKKRQELSAESTFSQQSPMEFLAESNDMNEEENLIEIDISMGSIVLKV</sequence>
<accession>A0ACB9LGD7</accession>
<proteinExistence type="predicted"/>
<protein>
    <submittedName>
        <fullName evidence="1">Uncharacterized protein</fullName>
    </submittedName>
</protein>
<evidence type="ECO:0000313" key="1">
    <source>
        <dbReference type="EMBL" id="KAI4308528.1"/>
    </source>
</evidence>
<evidence type="ECO:0000313" key="2">
    <source>
        <dbReference type="Proteomes" id="UP000828941"/>
    </source>
</evidence>
<organism evidence="1 2">
    <name type="scientific">Bauhinia variegata</name>
    <name type="common">Purple orchid tree</name>
    <name type="synonym">Phanera variegata</name>
    <dbReference type="NCBI Taxonomy" id="167791"/>
    <lineage>
        <taxon>Eukaryota</taxon>
        <taxon>Viridiplantae</taxon>
        <taxon>Streptophyta</taxon>
        <taxon>Embryophyta</taxon>
        <taxon>Tracheophyta</taxon>
        <taxon>Spermatophyta</taxon>
        <taxon>Magnoliopsida</taxon>
        <taxon>eudicotyledons</taxon>
        <taxon>Gunneridae</taxon>
        <taxon>Pentapetalae</taxon>
        <taxon>rosids</taxon>
        <taxon>fabids</taxon>
        <taxon>Fabales</taxon>
        <taxon>Fabaceae</taxon>
        <taxon>Cercidoideae</taxon>
        <taxon>Cercideae</taxon>
        <taxon>Bauhiniinae</taxon>
        <taxon>Bauhinia</taxon>
    </lineage>
</organism>
<dbReference type="Proteomes" id="UP000828941">
    <property type="component" value="Chromosome 12"/>
</dbReference>
<dbReference type="EMBL" id="CM039437">
    <property type="protein sequence ID" value="KAI4308528.1"/>
    <property type="molecule type" value="Genomic_DNA"/>
</dbReference>
<reference evidence="1 2" key="1">
    <citation type="journal article" date="2022" name="DNA Res.">
        <title>Chromosomal-level genome assembly of the orchid tree Bauhinia variegata (Leguminosae; Cercidoideae) supports the allotetraploid origin hypothesis of Bauhinia.</title>
        <authorList>
            <person name="Zhong Y."/>
            <person name="Chen Y."/>
            <person name="Zheng D."/>
            <person name="Pang J."/>
            <person name="Liu Y."/>
            <person name="Luo S."/>
            <person name="Meng S."/>
            <person name="Qian L."/>
            <person name="Wei D."/>
            <person name="Dai S."/>
            <person name="Zhou R."/>
        </authorList>
    </citation>
    <scope>NUCLEOTIDE SEQUENCE [LARGE SCALE GENOMIC DNA]</scope>
    <source>
        <strain evidence="1">BV-YZ2020</strain>
    </source>
</reference>
<name>A0ACB9LGD7_BAUVA</name>
<keyword evidence="2" id="KW-1185">Reference proteome</keyword>
<gene>
    <name evidence="1" type="ORF">L6164_031589</name>
</gene>